<dbReference type="PANTHER" id="PTHR37806:SF1">
    <property type="entry name" value="PEPTIDASE C39-LIKE DOMAIN-CONTAINING PROTEIN"/>
    <property type="match status" value="1"/>
</dbReference>
<accession>A0A3S1B0I3</accession>
<reference evidence="2 3" key="1">
    <citation type="submission" date="2018-12" db="EMBL/GenBank/DDBJ databases">
        <title>Bacillus chawlae sp. nov., Bacillus glennii sp. nov., and Bacillus saganii sp. nov. Isolated from the Vehicle Assembly Building at Kennedy Space Center where the Viking Spacecraft were Assembled.</title>
        <authorList>
            <person name="Seuylemezian A."/>
            <person name="Vaishampayan P."/>
        </authorList>
    </citation>
    <scope>NUCLEOTIDE SEQUENCE [LARGE SCALE GENOMIC DNA]</scope>
    <source>
        <strain evidence="2 3">L5</strain>
    </source>
</reference>
<dbReference type="Pfam" id="PF13529">
    <property type="entry name" value="Peptidase_C39_2"/>
    <property type="match status" value="1"/>
</dbReference>
<gene>
    <name evidence="2" type="ORF">ELQ35_21975</name>
</gene>
<dbReference type="Gene3D" id="3.90.70.10">
    <property type="entry name" value="Cysteine proteinases"/>
    <property type="match status" value="1"/>
</dbReference>
<evidence type="ECO:0000313" key="3">
    <source>
        <dbReference type="Proteomes" id="UP000267430"/>
    </source>
</evidence>
<dbReference type="InterPro" id="IPR039564">
    <property type="entry name" value="Peptidase_C39-like"/>
</dbReference>
<protein>
    <recommendedName>
        <fullName evidence="1">Peptidase C39-like domain-containing protein</fullName>
    </recommendedName>
</protein>
<dbReference type="PANTHER" id="PTHR37806">
    <property type="entry name" value="LMO0724 PROTEIN"/>
    <property type="match status" value="1"/>
</dbReference>
<dbReference type="Proteomes" id="UP000267430">
    <property type="component" value="Unassembled WGS sequence"/>
</dbReference>
<name>A0A3S1B0I3_9BACI</name>
<evidence type="ECO:0000313" key="2">
    <source>
        <dbReference type="EMBL" id="RUQ24224.1"/>
    </source>
</evidence>
<dbReference type="OrthoDB" id="1164310at2"/>
<keyword evidence="3" id="KW-1185">Reference proteome</keyword>
<dbReference type="AlphaFoldDB" id="A0A3S1B0I3"/>
<sequence length="48" mass="5425">MAQYPELPRGCEVTSLAMLLHYYDVKVSKMELADKVKKDPTPSILTTL</sequence>
<feature type="domain" description="Peptidase C39-like" evidence="1">
    <location>
        <begin position="2"/>
        <end position="41"/>
    </location>
</feature>
<organism evidence="2 3">
    <name type="scientific">Peribacillus cavernae</name>
    <dbReference type="NCBI Taxonomy" id="1674310"/>
    <lineage>
        <taxon>Bacteria</taxon>
        <taxon>Bacillati</taxon>
        <taxon>Bacillota</taxon>
        <taxon>Bacilli</taxon>
        <taxon>Bacillales</taxon>
        <taxon>Bacillaceae</taxon>
        <taxon>Peribacillus</taxon>
    </lineage>
</organism>
<proteinExistence type="predicted"/>
<evidence type="ECO:0000259" key="1">
    <source>
        <dbReference type="Pfam" id="PF13529"/>
    </source>
</evidence>
<dbReference type="EMBL" id="RYZZ01000054">
    <property type="protein sequence ID" value="RUQ24224.1"/>
    <property type="molecule type" value="Genomic_DNA"/>
</dbReference>
<comment type="caution">
    <text evidence="2">The sequence shown here is derived from an EMBL/GenBank/DDBJ whole genome shotgun (WGS) entry which is preliminary data.</text>
</comment>